<gene>
    <name evidence="1" type="ORF">NPIL_78281</name>
</gene>
<name>A0A8X6Q6Y4_NEPPI</name>
<evidence type="ECO:0000313" key="1">
    <source>
        <dbReference type="EMBL" id="GFU03609.1"/>
    </source>
</evidence>
<proteinExistence type="predicted"/>
<comment type="caution">
    <text evidence="1">The sequence shown here is derived from an EMBL/GenBank/DDBJ whole genome shotgun (WGS) entry which is preliminary data.</text>
</comment>
<evidence type="ECO:0000313" key="2">
    <source>
        <dbReference type="Proteomes" id="UP000887013"/>
    </source>
</evidence>
<dbReference type="Proteomes" id="UP000887013">
    <property type="component" value="Unassembled WGS sequence"/>
</dbReference>
<reference evidence="1" key="1">
    <citation type="submission" date="2020-08" db="EMBL/GenBank/DDBJ databases">
        <title>Multicomponent nature underlies the extraordinary mechanical properties of spider dragline silk.</title>
        <authorList>
            <person name="Kono N."/>
            <person name="Nakamura H."/>
            <person name="Mori M."/>
            <person name="Yoshida Y."/>
            <person name="Ohtoshi R."/>
            <person name="Malay A.D."/>
            <person name="Moran D.A.P."/>
            <person name="Tomita M."/>
            <person name="Numata K."/>
            <person name="Arakawa K."/>
        </authorList>
    </citation>
    <scope>NUCLEOTIDE SEQUENCE</scope>
</reference>
<sequence length="83" mass="9615">MISSARAVLISVLEELVDGRSLPYSDFPHAPRPLEKNDTISLPVVYSLLCPRIAQRFVCEFRMRPHSCPIRIELRLIYARPFF</sequence>
<dbReference type="AlphaFoldDB" id="A0A8X6Q6Y4"/>
<accession>A0A8X6Q6Y4</accession>
<keyword evidence="2" id="KW-1185">Reference proteome</keyword>
<organism evidence="1 2">
    <name type="scientific">Nephila pilipes</name>
    <name type="common">Giant wood spider</name>
    <name type="synonym">Nephila maculata</name>
    <dbReference type="NCBI Taxonomy" id="299642"/>
    <lineage>
        <taxon>Eukaryota</taxon>
        <taxon>Metazoa</taxon>
        <taxon>Ecdysozoa</taxon>
        <taxon>Arthropoda</taxon>
        <taxon>Chelicerata</taxon>
        <taxon>Arachnida</taxon>
        <taxon>Araneae</taxon>
        <taxon>Araneomorphae</taxon>
        <taxon>Entelegynae</taxon>
        <taxon>Araneoidea</taxon>
        <taxon>Nephilidae</taxon>
        <taxon>Nephila</taxon>
    </lineage>
</organism>
<dbReference type="EMBL" id="BMAW01027736">
    <property type="protein sequence ID" value="GFU03609.1"/>
    <property type="molecule type" value="Genomic_DNA"/>
</dbReference>
<protein>
    <submittedName>
        <fullName evidence="1">Uncharacterized protein</fullName>
    </submittedName>
</protein>